<gene>
    <name evidence="1" type="ORF">FMOSSE_LOCUS1854</name>
</gene>
<sequence length="57" mass="6779">HDTLYEYAALVYHMLRYATHSAMTDYLLKYLGSRSKLRRESKFEFGHKCRHPAGMNI</sequence>
<dbReference type="Proteomes" id="UP000789375">
    <property type="component" value="Unassembled WGS sequence"/>
</dbReference>
<comment type="caution">
    <text evidence="1">The sequence shown here is derived from an EMBL/GenBank/DDBJ whole genome shotgun (WGS) entry which is preliminary data.</text>
</comment>
<dbReference type="AlphaFoldDB" id="A0A9N8YY03"/>
<protein>
    <submittedName>
        <fullName evidence="1">2420_t:CDS:1</fullName>
    </submittedName>
</protein>
<organism evidence="1 2">
    <name type="scientific">Funneliformis mosseae</name>
    <name type="common">Endomycorrhizal fungus</name>
    <name type="synonym">Glomus mosseae</name>
    <dbReference type="NCBI Taxonomy" id="27381"/>
    <lineage>
        <taxon>Eukaryota</taxon>
        <taxon>Fungi</taxon>
        <taxon>Fungi incertae sedis</taxon>
        <taxon>Mucoromycota</taxon>
        <taxon>Glomeromycotina</taxon>
        <taxon>Glomeromycetes</taxon>
        <taxon>Glomerales</taxon>
        <taxon>Glomeraceae</taxon>
        <taxon>Funneliformis</taxon>
    </lineage>
</organism>
<evidence type="ECO:0000313" key="2">
    <source>
        <dbReference type="Proteomes" id="UP000789375"/>
    </source>
</evidence>
<reference evidence="1" key="1">
    <citation type="submission" date="2021-06" db="EMBL/GenBank/DDBJ databases">
        <authorList>
            <person name="Kallberg Y."/>
            <person name="Tangrot J."/>
            <person name="Rosling A."/>
        </authorList>
    </citation>
    <scope>NUCLEOTIDE SEQUENCE</scope>
    <source>
        <strain evidence="1">87-6 pot B 2015</strain>
    </source>
</reference>
<dbReference type="EMBL" id="CAJVPP010000219">
    <property type="protein sequence ID" value="CAG8457241.1"/>
    <property type="molecule type" value="Genomic_DNA"/>
</dbReference>
<proteinExistence type="predicted"/>
<feature type="non-terminal residue" evidence="1">
    <location>
        <position position="57"/>
    </location>
</feature>
<accession>A0A9N8YY03</accession>
<evidence type="ECO:0000313" key="1">
    <source>
        <dbReference type="EMBL" id="CAG8457241.1"/>
    </source>
</evidence>
<name>A0A9N8YY03_FUNMO</name>
<keyword evidence="2" id="KW-1185">Reference proteome</keyword>